<dbReference type="AlphaFoldDB" id="A0A5C8NY47"/>
<dbReference type="RefSeq" id="WP_147704159.1">
    <property type="nucleotide sequence ID" value="NZ_VDUY01000003.1"/>
</dbReference>
<comment type="subunit">
    <text evidence="5">Heterooligomer composed of large and small subunits.</text>
</comment>
<keyword evidence="2 5" id="KW-0540">Nuclease</keyword>
<keyword evidence="1 5" id="KW-0963">Cytoplasm</keyword>
<dbReference type="CDD" id="cd04489">
    <property type="entry name" value="ExoVII_LU_OBF"/>
    <property type="match status" value="1"/>
</dbReference>
<dbReference type="OrthoDB" id="9802795at2"/>
<dbReference type="Gene3D" id="2.40.50.1010">
    <property type="match status" value="1"/>
</dbReference>
<dbReference type="InterPro" id="IPR025824">
    <property type="entry name" value="OB-fold_nuc-bd_dom"/>
</dbReference>
<proteinExistence type="inferred from homology"/>
<evidence type="ECO:0000259" key="7">
    <source>
        <dbReference type="Pfam" id="PF02601"/>
    </source>
</evidence>
<organism evidence="9 10">
    <name type="scientific">Zeimonas arvi</name>
    <dbReference type="NCBI Taxonomy" id="2498847"/>
    <lineage>
        <taxon>Bacteria</taxon>
        <taxon>Pseudomonadati</taxon>
        <taxon>Pseudomonadota</taxon>
        <taxon>Betaproteobacteria</taxon>
        <taxon>Burkholderiales</taxon>
        <taxon>Burkholderiaceae</taxon>
        <taxon>Zeimonas</taxon>
    </lineage>
</organism>
<dbReference type="GO" id="GO:0003676">
    <property type="term" value="F:nucleic acid binding"/>
    <property type="evidence" value="ECO:0007669"/>
    <property type="project" value="InterPro"/>
</dbReference>
<evidence type="ECO:0000256" key="3">
    <source>
        <dbReference type="ARBA" id="ARBA00022801"/>
    </source>
</evidence>
<dbReference type="Pfam" id="PF13742">
    <property type="entry name" value="tRNA_anti_2"/>
    <property type="match status" value="1"/>
</dbReference>
<accession>A0A5C8NY47</accession>
<protein>
    <recommendedName>
        <fullName evidence="5">Exodeoxyribonuclease 7 large subunit</fullName>
        <ecNumber evidence="5">3.1.11.6</ecNumber>
    </recommendedName>
    <alternativeName>
        <fullName evidence="5">Exodeoxyribonuclease VII large subunit</fullName>
        <shortName evidence="5">Exonuclease VII large subunit</shortName>
    </alternativeName>
</protein>
<evidence type="ECO:0000256" key="5">
    <source>
        <dbReference type="HAMAP-Rule" id="MF_00378"/>
    </source>
</evidence>
<dbReference type="HAMAP" id="MF_00378">
    <property type="entry name" value="Exonuc_7_L"/>
    <property type="match status" value="1"/>
</dbReference>
<dbReference type="Proteomes" id="UP000321548">
    <property type="component" value="Unassembled WGS sequence"/>
</dbReference>
<dbReference type="GO" id="GO:0006308">
    <property type="term" value="P:DNA catabolic process"/>
    <property type="evidence" value="ECO:0007669"/>
    <property type="project" value="UniProtKB-UniRule"/>
</dbReference>
<dbReference type="InterPro" id="IPR020579">
    <property type="entry name" value="Exonuc_VII_lsu_C"/>
</dbReference>
<dbReference type="InterPro" id="IPR003753">
    <property type="entry name" value="Exonuc_VII_L"/>
</dbReference>
<evidence type="ECO:0000313" key="10">
    <source>
        <dbReference type="Proteomes" id="UP000321548"/>
    </source>
</evidence>
<keyword evidence="4 5" id="KW-0269">Exonuclease</keyword>
<dbReference type="Pfam" id="PF02601">
    <property type="entry name" value="Exonuc_VII_L"/>
    <property type="match status" value="1"/>
</dbReference>
<gene>
    <name evidence="5" type="primary">xseA</name>
    <name evidence="9" type="ORF">FHP08_09260</name>
</gene>
<evidence type="ECO:0000313" key="9">
    <source>
        <dbReference type="EMBL" id="TXL66248.1"/>
    </source>
</evidence>
<evidence type="ECO:0000256" key="2">
    <source>
        <dbReference type="ARBA" id="ARBA00022722"/>
    </source>
</evidence>
<dbReference type="GO" id="GO:0008855">
    <property type="term" value="F:exodeoxyribonuclease VII activity"/>
    <property type="evidence" value="ECO:0007669"/>
    <property type="project" value="UniProtKB-UniRule"/>
</dbReference>
<feature type="domain" description="OB-fold nucleic acid binding" evidence="8">
    <location>
        <begin position="17"/>
        <end position="110"/>
    </location>
</feature>
<dbReference type="GO" id="GO:0005737">
    <property type="term" value="C:cytoplasm"/>
    <property type="evidence" value="ECO:0007669"/>
    <property type="project" value="UniProtKB-SubCell"/>
</dbReference>
<comment type="catalytic activity">
    <reaction evidence="5 6">
        <text>Exonucleolytic cleavage in either 5'- to 3'- or 3'- to 5'-direction to yield nucleoside 5'-phosphates.</text>
        <dbReference type="EC" id="3.1.11.6"/>
    </reaction>
</comment>
<evidence type="ECO:0000256" key="4">
    <source>
        <dbReference type="ARBA" id="ARBA00022839"/>
    </source>
</evidence>
<comment type="function">
    <text evidence="5">Bidirectionally degrades single-stranded DNA into large acid-insoluble oligonucleotides, which are then degraded further into small acid-soluble oligonucleotides.</text>
</comment>
<keyword evidence="3 5" id="KW-0378">Hydrolase</keyword>
<comment type="subcellular location">
    <subcellularLocation>
        <location evidence="5 6">Cytoplasm</location>
    </subcellularLocation>
</comment>
<name>A0A5C8NY47_9BURK</name>
<evidence type="ECO:0000259" key="8">
    <source>
        <dbReference type="Pfam" id="PF13742"/>
    </source>
</evidence>
<dbReference type="EMBL" id="VDUY01000003">
    <property type="protein sequence ID" value="TXL66248.1"/>
    <property type="molecule type" value="Genomic_DNA"/>
</dbReference>
<sequence>MNTEIRSENRATAREILTVSELNRAVAGILEQSLPVVRVEGELSNVVRAASGHWYFSLKDASAQVRCVMFRGRARNVDFSPRDGDRVEVLALATLYEARGEFQLNVEAMRRAGAGDLYRRFLELKDRLQREGLFEAARKRPLPAHPAAIGIVTSPQAAALRDVLTTLRRRAPAIPVVVYPTQVQGAEAPAQIATAIGRAGSRRDCEVLLLVRGGGSIEDLWSFNDERVARAIAACPLPVVVGVGHETDFTIADFVADLRAPTPTAAAELVAPDRRELARGALRLAQRLQMAMRRRLDRAAQRLDTGTRLLRPPSAQWRDRARRVVALSQRLAAAGNAQRLRRAGALDRLAARMRAPRADLARQRLEALERRLASAVRETLAQRGRRVDAAAAALALVSPQAVLDRGYAIVSSPDGTVLRDAARARPGDPLSVRLASGRLDATVTASHPEA</sequence>
<dbReference type="EC" id="3.1.11.6" evidence="5"/>
<dbReference type="GO" id="GO:0009318">
    <property type="term" value="C:exodeoxyribonuclease VII complex"/>
    <property type="evidence" value="ECO:0007669"/>
    <property type="project" value="UniProtKB-UniRule"/>
</dbReference>
<evidence type="ECO:0000256" key="6">
    <source>
        <dbReference type="RuleBase" id="RU004355"/>
    </source>
</evidence>
<feature type="domain" description="Exonuclease VII large subunit C-terminal" evidence="7">
    <location>
        <begin position="133"/>
        <end position="441"/>
    </location>
</feature>
<evidence type="ECO:0000256" key="1">
    <source>
        <dbReference type="ARBA" id="ARBA00022490"/>
    </source>
</evidence>
<comment type="caution">
    <text evidence="9">The sequence shown here is derived from an EMBL/GenBank/DDBJ whole genome shotgun (WGS) entry which is preliminary data.</text>
</comment>
<dbReference type="NCBIfam" id="TIGR00237">
    <property type="entry name" value="xseA"/>
    <property type="match status" value="1"/>
</dbReference>
<comment type="similarity">
    <text evidence="5 6">Belongs to the XseA family.</text>
</comment>
<reference evidence="9 10" key="1">
    <citation type="submission" date="2019-06" db="EMBL/GenBank/DDBJ databases">
        <title>Quisquiliibacterium sp. nov., isolated from a maize field.</title>
        <authorList>
            <person name="Lin S.-Y."/>
            <person name="Tsai C.-F."/>
            <person name="Young C.-C."/>
        </authorList>
    </citation>
    <scope>NUCLEOTIDE SEQUENCE [LARGE SCALE GENOMIC DNA]</scope>
    <source>
        <strain evidence="9 10">CC-CFT501</strain>
    </source>
</reference>
<dbReference type="PANTHER" id="PTHR30008:SF0">
    <property type="entry name" value="EXODEOXYRIBONUCLEASE 7 LARGE SUBUNIT"/>
    <property type="match status" value="1"/>
</dbReference>
<dbReference type="PANTHER" id="PTHR30008">
    <property type="entry name" value="EXODEOXYRIBONUCLEASE 7 LARGE SUBUNIT"/>
    <property type="match status" value="1"/>
</dbReference>
<keyword evidence="10" id="KW-1185">Reference proteome</keyword>